<evidence type="ECO:0000256" key="2">
    <source>
        <dbReference type="SAM" id="Phobius"/>
    </source>
</evidence>
<dbReference type="AlphaFoldDB" id="A0A4R4RCV9"/>
<gene>
    <name evidence="4" type="ORF">E1212_25460</name>
</gene>
<feature type="compositionally biased region" description="Pro residues" evidence="1">
    <location>
        <begin position="53"/>
        <end position="70"/>
    </location>
</feature>
<dbReference type="RefSeq" id="WP_131987702.1">
    <property type="nucleotide sequence ID" value="NZ_SMKL01000084.1"/>
</dbReference>
<comment type="caution">
    <text evidence="4">The sequence shown here is derived from an EMBL/GenBank/DDBJ whole genome shotgun (WGS) entry which is preliminary data.</text>
</comment>
<keyword evidence="2" id="KW-0472">Membrane</keyword>
<accession>A0A4R4RCV9</accession>
<dbReference type="Proteomes" id="UP000295621">
    <property type="component" value="Unassembled WGS sequence"/>
</dbReference>
<feature type="compositionally biased region" description="Acidic residues" evidence="1">
    <location>
        <begin position="72"/>
        <end position="81"/>
    </location>
</feature>
<keyword evidence="2" id="KW-1133">Transmembrane helix</keyword>
<keyword evidence="5" id="KW-1185">Reference proteome</keyword>
<feature type="domain" description="LytR/CpsA/Psr regulator C-terminal" evidence="3">
    <location>
        <begin position="96"/>
        <end position="178"/>
    </location>
</feature>
<dbReference type="InterPro" id="IPR027381">
    <property type="entry name" value="LytR/CpsA/Psr_C"/>
</dbReference>
<organism evidence="4 5">
    <name type="scientific">Jiangella ureilytica</name>
    <dbReference type="NCBI Taxonomy" id="2530374"/>
    <lineage>
        <taxon>Bacteria</taxon>
        <taxon>Bacillati</taxon>
        <taxon>Actinomycetota</taxon>
        <taxon>Actinomycetes</taxon>
        <taxon>Jiangellales</taxon>
        <taxon>Jiangellaceae</taxon>
        <taxon>Jiangella</taxon>
    </lineage>
</organism>
<dbReference type="Gene3D" id="3.30.70.2390">
    <property type="match status" value="1"/>
</dbReference>
<dbReference type="Pfam" id="PF13399">
    <property type="entry name" value="LytR_C"/>
    <property type="match status" value="1"/>
</dbReference>
<evidence type="ECO:0000259" key="3">
    <source>
        <dbReference type="Pfam" id="PF13399"/>
    </source>
</evidence>
<keyword evidence="2" id="KW-0812">Transmembrane</keyword>
<evidence type="ECO:0000256" key="1">
    <source>
        <dbReference type="SAM" id="MobiDB-lite"/>
    </source>
</evidence>
<evidence type="ECO:0000313" key="4">
    <source>
        <dbReference type="EMBL" id="TDC46997.1"/>
    </source>
</evidence>
<feature type="region of interest" description="Disordered" evidence="1">
    <location>
        <begin position="34"/>
        <end position="111"/>
    </location>
</feature>
<evidence type="ECO:0000313" key="5">
    <source>
        <dbReference type="Proteomes" id="UP000295621"/>
    </source>
</evidence>
<protein>
    <submittedName>
        <fullName evidence="4">LytR family transcriptional regulator</fullName>
    </submittedName>
</protein>
<dbReference type="EMBL" id="SMKL01000084">
    <property type="protein sequence ID" value="TDC46997.1"/>
    <property type="molecule type" value="Genomic_DNA"/>
</dbReference>
<name>A0A4R4RCV9_9ACTN</name>
<dbReference type="OrthoDB" id="4350621at2"/>
<proteinExistence type="predicted"/>
<reference evidence="4 5" key="1">
    <citation type="submission" date="2019-02" db="EMBL/GenBank/DDBJ databases">
        <title>Draft genome sequences of novel Actinobacteria.</title>
        <authorList>
            <person name="Sahin N."/>
            <person name="Ay H."/>
            <person name="Saygin H."/>
        </authorList>
    </citation>
    <scope>NUCLEOTIDE SEQUENCE [LARGE SCALE GENOMIC DNA]</scope>
    <source>
        <strain evidence="4 5">KC603</strain>
    </source>
</reference>
<feature type="transmembrane region" description="Helical" evidence="2">
    <location>
        <begin position="12"/>
        <end position="30"/>
    </location>
</feature>
<sequence>MSDRLQRLWPSLVALVGTVAVVLVLLWYFGDDVEDSGPDDVAAGDTAGTEPPATEPPATEPPATEPPPTEAPTDDPTDEPSEPVTADPDVVEPLGVLNQTGEPGIEEQASERFQDGGWEVAAMSEFTGTVPETTVYVPEGMEEAAEALVEQFPEIGRVRPTVEPFNDTRLVVVLAEDYLDEVETE</sequence>